<reference evidence="2 3" key="1">
    <citation type="submission" date="2024-06" db="EMBL/GenBank/DDBJ databases">
        <title>Complete genome of Phlyctema vagabunda strain 19-DSS-EL-015.</title>
        <authorList>
            <person name="Fiorenzani C."/>
        </authorList>
    </citation>
    <scope>NUCLEOTIDE SEQUENCE [LARGE SCALE GENOMIC DNA]</scope>
    <source>
        <strain evidence="2 3">19-DSS-EL-015</strain>
    </source>
</reference>
<sequence>MAPELYNKLEQAIIRDDFAHPERFLRNLQLKRLVPIEDVLCDYKSENIGEPTEGFGEPLPDLEPLCWVCGWTKSDQEYCSYASRIRIHQTSGHTGLWEVGHRWMIWDRPKDHLRGYDFLTQNFLRTTPGLETIPLVKEMRLLSEPEDKVELVLMSRARGELLWNAWSTLDEAQKESLRREMAGILRALRQFTSPVAQTVDGSPVADHIITPCHHMGNGFCRNIGPTHDEWLESIKADLLYGIASSYNTEDHAFVEAKFEELKRNLPPSEPYVLTHGDLNPSNIFIKDGKIEAIIDWQYAAYMPWWMERYICWDRACGGSSELFSPMWRRMRGEMDETTFLEKVFEPVQAIKHFWQMARPTRDEDGSKSHDRKISDPTWWRPAFCACKRITGKFDNRYRGNKWTHITEDYKQNKKQEERIELPRPPPTKEFLEFEVMRRKAEAEAEKQRLVKRAAYVKLLEDEKSLEQF</sequence>
<name>A0ABR4PH70_9HELO</name>
<comment type="caution">
    <text evidence="2">The sequence shown here is derived from an EMBL/GenBank/DDBJ whole genome shotgun (WGS) entry which is preliminary data.</text>
</comment>
<dbReference type="PANTHER" id="PTHR21310:SF55">
    <property type="entry name" value="AMINOGLYCOSIDE PHOSPHOTRANSFERASE DOMAIN-CONTAINING PROTEIN"/>
    <property type="match status" value="1"/>
</dbReference>
<dbReference type="InterPro" id="IPR002575">
    <property type="entry name" value="Aminoglycoside_PTrfase"/>
</dbReference>
<evidence type="ECO:0000313" key="2">
    <source>
        <dbReference type="EMBL" id="KAL3422683.1"/>
    </source>
</evidence>
<dbReference type="Proteomes" id="UP001629113">
    <property type="component" value="Unassembled WGS sequence"/>
</dbReference>
<evidence type="ECO:0000259" key="1">
    <source>
        <dbReference type="Pfam" id="PF01636"/>
    </source>
</evidence>
<dbReference type="SUPFAM" id="SSF56112">
    <property type="entry name" value="Protein kinase-like (PK-like)"/>
    <property type="match status" value="1"/>
</dbReference>
<dbReference type="InterPro" id="IPR051678">
    <property type="entry name" value="AGP_Transferase"/>
</dbReference>
<proteinExistence type="predicted"/>
<dbReference type="Gene3D" id="3.90.1200.10">
    <property type="match status" value="1"/>
</dbReference>
<gene>
    <name evidence="2" type="ORF">PVAG01_06839</name>
</gene>
<evidence type="ECO:0000313" key="3">
    <source>
        <dbReference type="Proteomes" id="UP001629113"/>
    </source>
</evidence>
<dbReference type="Pfam" id="PF01636">
    <property type="entry name" value="APH"/>
    <property type="match status" value="1"/>
</dbReference>
<dbReference type="EMBL" id="JBFCZG010000005">
    <property type="protein sequence ID" value="KAL3422683.1"/>
    <property type="molecule type" value="Genomic_DNA"/>
</dbReference>
<dbReference type="PANTHER" id="PTHR21310">
    <property type="entry name" value="AMINOGLYCOSIDE PHOSPHOTRANSFERASE-RELATED-RELATED"/>
    <property type="match status" value="1"/>
</dbReference>
<feature type="domain" description="Aminoglycoside phosphotransferase" evidence="1">
    <location>
        <begin position="150"/>
        <end position="331"/>
    </location>
</feature>
<accession>A0ABR4PH70</accession>
<protein>
    <recommendedName>
        <fullName evidence="1">Aminoglycoside phosphotransferase domain-containing protein</fullName>
    </recommendedName>
</protein>
<organism evidence="2 3">
    <name type="scientific">Phlyctema vagabunda</name>
    <dbReference type="NCBI Taxonomy" id="108571"/>
    <lineage>
        <taxon>Eukaryota</taxon>
        <taxon>Fungi</taxon>
        <taxon>Dikarya</taxon>
        <taxon>Ascomycota</taxon>
        <taxon>Pezizomycotina</taxon>
        <taxon>Leotiomycetes</taxon>
        <taxon>Helotiales</taxon>
        <taxon>Dermateaceae</taxon>
        <taxon>Phlyctema</taxon>
    </lineage>
</organism>
<dbReference type="InterPro" id="IPR011009">
    <property type="entry name" value="Kinase-like_dom_sf"/>
</dbReference>
<keyword evidence="3" id="KW-1185">Reference proteome</keyword>